<feature type="compositionally biased region" description="Low complexity" evidence="2">
    <location>
        <begin position="118"/>
        <end position="129"/>
    </location>
</feature>
<dbReference type="InterPro" id="IPR036875">
    <property type="entry name" value="Znf_CCHC_sf"/>
</dbReference>
<dbReference type="EMBL" id="GEFM01001511">
    <property type="protein sequence ID" value="JAP74285.1"/>
    <property type="molecule type" value="mRNA"/>
</dbReference>
<evidence type="ECO:0000256" key="2">
    <source>
        <dbReference type="SAM" id="MobiDB-lite"/>
    </source>
</evidence>
<feature type="domain" description="CCHC-type" evidence="3">
    <location>
        <begin position="23"/>
        <end position="37"/>
    </location>
</feature>
<keyword evidence="1" id="KW-0479">Metal-binding</keyword>
<evidence type="ECO:0000259" key="3">
    <source>
        <dbReference type="PROSITE" id="PS50158"/>
    </source>
</evidence>
<organism evidence="4">
    <name type="scientific">Ixodes ricinus</name>
    <name type="common">Common tick</name>
    <name type="synonym">Acarus ricinus</name>
    <dbReference type="NCBI Taxonomy" id="34613"/>
    <lineage>
        <taxon>Eukaryota</taxon>
        <taxon>Metazoa</taxon>
        <taxon>Ecdysozoa</taxon>
        <taxon>Arthropoda</taxon>
        <taxon>Chelicerata</taxon>
        <taxon>Arachnida</taxon>
        <taxon>Acari</taxon>
        <taxon>Parasitiformes</taxon>
        <taxon>Ixodida</taxon>
        <taxon>Ixodoidea</taxon>
        <taxon>Ixodidae</taxon>
        <taxon>Ixodinae</taxon>
        <taxon>Ixodes</taxon>
    </lineage>
</organism>
<feature type="compositionally biased region" description="Basic and acidic residues" evidence="2">
    <location>
        <begin position="104"/>
        <end position="116"/>
    </location>
</feature>
<dbReference type="SUPFAM" id="SSF57756">
    <property type="entry name" value="Retrovirus zinc finger-like domains"/>
    <property type="match status" value="1"/>
</dbReference>
<keyword evidence="1" id="KW-0863">Zinc-finger</keyword>
<reference evidence="4" key="1">
    <citation type="submission" date="2016-02" db="EMBL/GenBank/DDBJ databases">
        <title>RNAseq analyses of the midgut from blood- or serum-fed Ixodes ricinus ticks.</title>
        <authorList>
            <person name="Perner J."/>
            <person name="Provaznik J."/>
            <person name="Schrenkova J."/>
            <person name="Urbanova V."/>
            <person name="Ribeiro J.M."/>
            <person name="Kopacek P."/>
        </authorList>
    </citation>
    <scope>NUCLEOTIDE SEQUENCE</scope>
    <source>
        <tissue evidence="4">Gut</tissue>
    </source>
</reference>
<dbReference type="SMART" id="SM00343">
    <property type="entry name" value="ZnF_C2HC"/>
    <property type="match status" value="2"/>
</dbReference>
<dbReference type="GO" id="GO:0003676">
    <property type="term" value="F:nucleic acid binding"/>
    <property type="evidence" value="ECO:0007669"/>
    <property type="project" value="InterPro"/>
</dbReference>
<dbReference type="PROSITE" id="PS50158">
    <property type="entry name" value="ZF_CCHC"/>
    <property type="match status" value="1"/>
</dbReference>
<dbReference type="AlphaFoldDB" id="A0A131Y742"/>
<proteinExistence type="evidence at transcript level"/>
<evidence type="ECO:0000313" key="4">
    <source>
        <dbReference type="EMBL" id="JAP74285.1"/>
    </source>
</evidence>
<protein>
    <recommendedName>
        <fullName evidence="3">CCHC-type domain-containing protein</fullName>
    </recommendedName>
</protein>
<keyword evidence="1" id="KW-0862">Zinc</keyword>
<feature type="compositionally biased region" description="Basic and acidic residues" evidence="2">
    <location>
        <begin position="143"/>
        <end position="154"/>
    </location>
</feature>
<sequence>IPHQLRIAGDLVLVVVPGRAPLCLRCKGKGHIRRECRVPRCALCRRFGHSESQCVRTYASVAGPVRSDDISEHLMDVADAEEAASGGASQLPEQAEAPLGPLGSRDEKESDDDRGRLPAGTSASGAPSAEIVGTVESSAIETPRADRAKPKDVETEVTTATVPKRARELSNEANQNSGAAAPDEPPPKAPLTRRSSLRPKPNIPPDRSPTVTPSSQ</sequence>
<feature type="non-terminal residue" evidence="4">
    <location>
        <position position="1"/>
    </location>
</feature>
<name>A0A131Y742_IXORI</name>
<dbReference type="GO" id="GO:0008270">
    <property type="term" value="F:zinc ion binding"/>
    <property type="evidence" value="ECO:0007669"/>
    <property type="project" value="UniProtKB-KW"/>
</dbReference>
<feature type="region of interest" description="Disordered" evidence="2">
    <location>
        <begin position="80"/>
        <end position="216"/>
    </location>
</feature>
<evidence type="ECO:0000256" key="1">
    <source>
        <dbReference type="PROSITE-ProRule" id="PRU00047"/>
    </source>
</evidence>
<accession>A0A131Y742</accession>
<dbReference type="InterPro" id="IPR001878">
    <property type="entry name" value="Znf_CCHC"/>
</dbReference>
<dbReference type="Gene3D" id="4.10.60.10">
    <property type="entry name" value="Zinc finger, CCHC-type"/>
    <property type="match status" value="1"/>
</dbReference>